<gene>
    <name evidence="2" type="ORF">CSH63_23820</name>
</gene>
<evidence type="ECO:0000256" key="1">
    <source>
        <dbReference type="SAM" id="MobiDB-lite"/>
    </source>
</evidence>
<dbReference type="RefSeq" id="WP_120572159.1">
    <property type="nucleotide sequence ID" value="NZ_CP024087.1"/>
</dbReference>
<evidence type="ECO:0000313" key="3">
    <source>
        <dbReference type="Proteomes" id="UP000267804"/>
    </source>
</evidence>
<dbReference type="EMBL" id="CP024087">
    <property type="protein sequence ID" value="AYF30422.1"/>
    <property type="molecule type" value="Genomic_DNA"/>
</dbReference>
<feature type="region of interest" description="Disordered" evidence="1">
    <location>
        <begin position="260"/>
        <end position="289"/>
    </location>
</feature>
<evidence type="ECO:0000313" key="2">
    <source>
        <dbReference type="EMBL" id="AYF30422.1"/>
    </source>
</evidence>
<organism evidence="2 3">
    <name type="scientific">Micromonospora tulbaghiae</name>
    <dbReference type="NCBI Taxonomy" id="479978"/>
    <lineage>
        <taxon>Bacteria</taxon>
        <taxon>Bacillati</taxon>
        <taxon>Actinomycetota</taxon>
        <taxon>Actinomycetes</taxon>
        <taxon>Micromonosporales</taxon>
        <taxon>Micromonosporaceae</taxon>
        <taxon>Micromonospora</taxon>
    </lineage>
</organism>
<reference evidence="2 3" key="1">
    <citation type="submission" date="2017-10" db="EMBL/GenBank/DDBJ databases">
        <title>Integration of genomic and chemical information greatly accelerates assignment of the full stereostructure of myelolactone, a potent inhibitor of myeloma from a marine-derived Micromonospora.</title>
        <authorList>
            <person name="Kim M.C."/>
            <person name="Machado H."/>
            <person name="Jensen P.R."/>
            <person name="Fenical W."/>
        </authorList>
    </citation>
    <scope>NUCLEOTIDE SEQUENCE [LARGE SCALE GENOMIC DNA]</scope>
    <source>
        <strain evidence="2 3">CNY-010</strain>
    </source>
</reference>
<evidence type="ECO:0008006" key="4">
    <source>
        <dbReference type="Google" id="ProtNLM"/>
    </source>
</evidence>
<dbReference type="Proteomes" id="UP000267804">
    <property type="component" value="Chromosome"/>
</dbReference>
<sequence length="289" mass="31695">MEPDPDWPDSPLDAVDAAFTALARDPNPITLDLDKLRGGNDLPGGVMTLPALRDWLLTRPRAYPERDAVWRELILRARTREPQWTVAAVGMAMPALRRYAGRLHVGWSGDAYDTDAEILTGFLTALRDRVDLDKAAPYASLCMAAWRAGYELRRRDGQTVPLDDVEHVAGPRTPSVPYGHPDLLVHRAVMLGILDASDEQPYIDLRLGHRAIEPVAASMGITVDALRMRARRIDTRITHALANGLLTGIPSLRAAAHITASAQHRARTRAGRAASTHRDRSTPADPIAA</sequence>
<dbReference type="KEGG" id="mtua:CSH63_23820"/>
<proteinExistence type="predicted"/>
<accession>A0A386WR82</accession>
<name>A0A386WR82_9ACTN</name>
<protein>
    <recommendedName>
        <fullName evidence="4">DNA-directed RNA polymerase specialized sigma subunit, sigma24 family</fullName>
    </recommendedName>
</protein>
<dbReference type="AlphaFoldDB" id="A0A386WR82"/>